<dbReference type="InParanoid" id="A0A1J7JQ70"/>
<accession>A0A1J7JQ70</accession>
<feature type="region of interest" description="Disordered" evidence="1">
    <location>
        <begin position="69"/>
        <end position="99"/>
    </location>
</feature>
<feature type="region of interest" description="Disordered" evidence="1">
    <location>
        <begin position="17"/>
        <end position="41"/>
    </location>
</feature>
<dbReference type="EMBL" id="KV875095">
    <property type="protein sequence ID" value="OIW31492.1"/>
    <property type="molecule type" value="Genomic_DNA"/>
</dbReference>
<evidence type="ECO:0000256" key="1">
    <source>
        <dbReference type="SAM" id="MobiDB-lite"/>
    </source>
</evidence>
<keyword evidence="3" id="KW-1185">Reference proteome</keyword>
<dbReference type="Proteomes" id="UP000182658">
    <property type="component" value="Unassembled WGS sequence"/>
</dbReference>
<evidence type="ECO:0000313" key="3">
    <source>
        <dbReference type="Proteomes" id="UP000182658"/>
    </source>
</evidence>
<organism evidence="2 3">
    <name type="scientific">Coniochaeta ligniaria NRRL 30616</name>
    <dbReference type="NCBI Taxonomy" id="1408157"/>
    <lineage>
        <taxon>Eukaryota</taxon>
        <taxon>Fungi</taxon>
        <taxon>Dikarya</taxon>
        <taxon>Ascomycota</taxon>
        <taxon>Pezizomycotina</taxon>
        <taxon>Sordariomycetes</taxon>
        <taxon>Sordariomycetidae</taxon>
        <taxon>Coniochaetales</taxon>
        <taxon>Coniochaetaceae</taxon>
        <taxon>Coniochaeta</taxon>
    </lineage>
</organism>
<gene>
    <name evidence="2" type="ORF">CONLIGDRAFT_227134</name>
</gene>
<dbReference type="AlphaFoldDB" id="A0A1J7JQ70"/>
<reference evidence="2 3" key="1">
    <citation type="submission" date="2016-10" db="EMBL/GenBank/DDBJ databases">
        <title>Draft genome sequence of Coniochaeta ligniaria NRRL30616, a lignocellulolytic fungus for bioabatement of inhibitors in plant biomass hydrolysates.</title>
        <authorList>
            <consortium name="DOE Joint Genome Institute"/>
            <person name="Jimenez D.J."/>
            <person name="Hector R.E."/>
            <person name="Riley R."/>
            <person name="Sun H."/>
            <person name="Grigoriev I.V."/>
            <person name="Van Elsas J.D."/>
            <person name="Nichols N.N."/>
        </authorList>
    </citation>
    <scope>NUCLEOTIDE SEQUENCE [LARGE SCALE GENOMIC DNA]</scope>
    <source>
        <strain evidence="2 3">NRRL 30616</strain>
    </source>
</reference>
<name>A0A1J7JQ70_9PEZI</name>
<proteinExistence type="predicted"/>
<evidence type="ECO:0000313" key="2">
    <source>
        <dbReference type="EMBL" id="OIW31492.1"/>
    </source>
</evidence>
<sequence length="191" mass="20788">MSRQNLELAFRTVPTKPTTKAVSPLRSTGTYSSSHGAIQRPQSPHHIHHREVKHFCACCSLPVGRGQVRTTSAAEHGRGHAARPSPSSDAGLHGHPVEPGYVAHLHTQDEVLHPPGPLPLALAMGLTRASRASAQLAVLSCYGWSSGTTRSRHPSCIRTTYRKVLSTVPRWRGVYVPFWKARLDPLGEGMC</sequence>
<protein>
    <submittedName>
        <fullName evidence="2">Uncharacterized protein</fullName>
    </submittedName>
</protein>